<evidence type="ECO:0000313" key="2">
    <source>
        <dbReference type="EMBL" id="ACU03712.1"/>
    </source>
</evidence>
<proteinExistence type="predicted"/>
<evidence type="ECO:0000313" key="3">
    <source>
        <dbReference type="Proteomes" id="UP000000852"/>
    </source>
</evidence>
<accession>C6XTS6</accession>
<reference evidence="2 3" key="1">
    <citation type="journal article" date="2009" name="Stand. Genomic Sci.">
        <title>Complete genome sequence of Pedobacter heparinus type strain (HIM 762-3).</title>
        <authorList>
            <person name="Han C."/>
            <person name="Spring S."/>
            <person name="Lapidus A."/>
            <person name="Del Rio T.G."/>
            <person name="Tice H."/>
            <person name="Copeland A."/>
            <person name="Cheng J.F."/>
            <person name="Lucas S."/>
            <person name="Chen F."/>
            <person name="Nolan M."/>
            <person name="Bruce D."/>
            <person name="Goodwin L."/>
            <person name="Pitluck S."/>
            <person name="Ivanova N."/>
            <person name="Mavromatis K."/>
            <person name="Mikhailova N."/>
            <person name="Pati A."/>
            <person name="Chen A."/>
            <person name="Palaniappan K."/>
            <person name="Land M."/>
            <person name="Hauser L."/>
            <person name="Chang Y.J."/>
            <person name="Jeffries C.C."/>
            <person name="Saunders E."/>
            <person name="Chertkov O."/>
            <person name="Brettin T."/>
            <person name="Goker M."/>
            <person name="Rohde M."/>
            <person name="Bristow J."/>
            <person name="Eisen J.A."/>
            <person name="Markowitz V."/>
            <person name="Hugenholtz P."/>
            <person name="Kyrpides N.C."/>
            <person name="Klenk H.P."/>
            <person name="Detter J.C."/>
        </authorList>
    </citation>
    <scope>NUCLEOTIDE SEQUENCE [LARGE SCALE GENOMIC DNA]</scope>
    <source>
        <strain evidence="3">ATCC 13125 / DSM 2366 / CIP 104194 / JCM 7457 / NBRC 12017 / NCIMB 9290 / NRRL B-14731 / HIM 762-3</strain>
    </source>
</reference>
<protein>
    <recommendedName>
        <fullName evidence="1">DUF5017 domain-containing protein</fullName>
    </recommendedName>
</protein>
<feature type="domain" description="DUF5017" evidence="1">
    <location>
        <begin position="20"/>
        <end position="202"/>
    </location>
</feature>
<dbReference type="RefSeq" id="WP_015807327.1">
    <property type="nucleotide sequence ID" value="NC_013061.1"/>
</dbReference>
<keyword evidence="3" id="KW-1185">Reference proteome</keyword>
<dbReference type="KEGG" id="phe:Phep_1498"/>
<name>C6XTS6_PEDHD</name>
<organism evidence="2 3">
    <name type="scientific">Pedobacter heparinus (strain ATCC 13125 / DSM 2366 / CIP 104194 / JCM 7457 / NBRC 12017 / NCIMB 9290 / NRRL B-14731 / HIM 762-3)</name>
    <dbReference type="NCBI Taxonomy" id="485917"/>
    <lineage>
        <taxon>Bacteria</taxon>
        <taxon>Pseudomonadati</taxon>
        <taxon>Bacteroidota</taxon>
        <taxon>Sphingobacteriia</taxon>
        <taxon>Sphingobacteriales</taxon>
        <taxon>Sphingobacteriaceae</taxon>
        <taxon>Pedobacter</taxon>
    </lineage>
</organism>
<gene>
    <name evidence="2" type="ordered locus">Phep_1498</name>
</gene>
<dbReference type="OrthoDB" id="1082472at2"/>
<sequence length="312" mass="34068">MKHNQLKGKLVLLLVLFTISCKKNEVPQPSFDVKVPKSTYRVGEPVPFTFDGNPDFISFYSGQFGNDYAFSNGRIMDIKTFSMSFQTRLQAGGQNKQLSVLISSNYNGEKNISAVNSASWTDLTSSFSFSLTTLDYFSSGELNLSSIVTDKTKPLYVAFRYITLPQTTANGVYRNTVVRNFLFNTKTDAGTSVAMDQLSAGWSLLEEGPILESGRNSVNASSGLITLRGNITAAGKLVQTEIWAISKPVNLNAIDLGPDRGTAIKGISEPVPSVYNFTYTTPGTYKVVFSAANSRLYGEKSITKEANITITP</sequence>
<dbReference type="Proteomes" id="UP000000852">
    <property type="component" value="Chromosome"/>
</dbReference>
<dbReference type="AlphaFoldDB" id="C6XTS6"/>
<evidence type="ECO:0000259" key="1">
    <source>
        <dbReference type="Pfam" id="PF16409"/>
    </source>
</evidence>
<dbReference type="EMBL" id="CP001681">
    <property type="protein sequence ID" value="ACU03712.1"/>
    <property type="molecule type" value="Genomic_DNA"/>
</dbReference>
<dbReference type="eggNOG" id="ENOG5031WDC">
    <property type="taxonomic scope" value="Bacteria"/>
</dbReference>
<dbReference type="STRING" id="485917.Phep_1498"/>
<dbReference type="Pfam" id="PF16409">
    <property type="entry name" value="DUF5017"/>
    <property type="match status" value="1"/>
</dbReference>
<dbReference type="PROSITE" id="PS51257">
    <property type="entry name" value="PROKAR_LIPOPROTEIN"/>
    <property type="match status" value="1"/>
</dbReference>
<dbReference type="InterPro" id="IPR032185">
    <property type="entry name" value="DUF5017"/>
</dbReference>
<dbReference type="HOGENOM" id="CLU_066814_0_0_10"/>